<comment type="subcellular location">
    <subcellularLocation>
        <location evidence="1">Membrane</location>
        <topology evidence="1">Single-pass membrane protein</topology>
    </subcellularLocation>
</comment>
<evidence type="ECO:0000256" key="4">
    <source>
        <dbReference type="ARBA" id="ARBA00022676"/>
    </source>
</evidence>
<dbReference type="PANTHER" id="PTHR48043:SF18">
    <property type="entry name" value="GLUCURONOSYLTRANSFERASE"/>
    <property type="match status" value="1"/>
</dbReference>
<dbReference type="Gene3D" id="3.40.50.2000">
    <property type="entry name" value="Glycogen Phosphorylase B"/>
    <property type="match status" value="1"/>
</dbReference>
<keyword evidence="5" id="KW-0808">Transferase</keyword>
<dbReference type="FunFam" id="3.40.50.2000:FF:000118">
    <property type="entry name" value="UDP-glucuronosyltransferase"/>
    <property type="match status" value="1"/>
</dbReference>
<evidence type="ECO:0000256" key="1">
    <source>
        <dbReference type="ARBA" id="ARBA00004167"/>
    </source>
</evidence>
<evidence type="ECO:0000256" key="3">
    <source>
        <dbReference type="ARBA" id="ARBA00012544"/>
    </source>
</evidence>
<evidence type="ECO:0000256" key="10">
    <source>
        <dbReference type="ARBA" id="ARBA00023180"/>
    </source>
</evidence>
<evidence type="ECO:0000256" key="13">
    <source>
        <dbReference type="SAM" id="Phobius"/>
    </source>
</evidence>
<protein>
    <recommendedName>
        <fullName evidence="3">glucuronosyltransferase</fullName>
        <ecNumber evidence="3">2.4.1.17</ecNumber>
    </recommendedName>
</protein>
<dbReference type="EC" id="2.4.1.17" evidence="3"/>
<evidence type="ECO:0000256" key="8">
    <source>
        <dbReference type="ARBA" id="ARBA00022989"/>
    </source>
</evidence>
<dbReference type="CDD" id="cd03784">
    <property type="entry name" value="GT1_Gtf-like"/>
    <property type="match status" value="1"/>
</dbReference>
<dbReference type="GO" id="GO:0016020">
    <property type="term" value="C:membrane"/>
    <property type="evidence" value="ECO:0007669"/>
    <property type="project" value="UniProtKB-SubCell"/>
</dbReference>
<keyword evidence="4" id="KW-0328">Glycosyltransferase</keyword>
<evidence type="ECO:0000256" key="11">
    <source>
        <dbReference type="ARBA" id="ARBA00047475"/>
    </source>
</evidence>
<keyword evidence="6 13" id="KW-0812">Transmembrane</keyword>
<organism evidence="14 15">
    <name type="scientific">Plectus sambesii</name>
    <dbReference type="NCBI Taxonomy" id="2011161"/>
    <lineage>
        <taxon>Eukaryota</taxon>
        <taxon>Metazoa</taxon>
        <taxon>Ecdysozoa</taxon>
        <taxon>Nematoda</taxon>
        <taxon>Chromadorea</taxon>
        <taxon>Plectida</taxon>
        <taxon>Plectina</taxon>
        <taxon>Plectoidea</taxon>
        <taxon>Plectidae</taxon>
        <taxon>Plectus</taxon>
    </lineage>
</organism>
<proteinExistence type="inferred from homology"/>
<dbReference type="SUPFAM" id="SSF53756">
    <property type="entry name" value="UDP-Glycosyltransferase/glycogen phosphorylase"/>
    <property type="match status" value="1"/>
</dbReference>
<comment type="similarity">
    <text evidence="2">Belongs to the UDP-glycosyltransferase family.</text>
</comment>
<keyword evidence="8 13" id="KW-1133">Transmembrane helix</keyword>
<evidence type="ECO:0000313" key="15">
    <source>
        <dbReference type="WBParaSite" id="PSAMB.scaffold1127size35610.g11153.t1"/>
    </source>
</evidence>
<sequence length="595" mass="66137">MIRPLLVCLFVPYMAVNAVNVLVFLHGTTQFERSSLEYLAMQLGARHHGTASFKGILIPEEPRLVKPKLHMVREMTLKDMATTELYEPLVEIGNEIPWRVDQDQIDHQLPYWRAYNHSCNLILNSNLMDKLKKEKFDVAIVYAGNPCNLAIVHALAMPFIYYDLTGFSDETAVAAGVPLSVGVPSSVSRFARPLSWTERFINGALMLKEYIAQSGCSRLASLVSERHRHMDGPISKMFREDYELKKRFPFFPDVNEIKRNAELYFVNSDVLIEHPRSLPPNVIYVGGMHIDHVKPLFSPWNTTMASAADGVIVCSMGTIANSSAMPMSMSRAFLRAFGKLPKNRIYWRTGRSIGLDGIEMKEEVPAHVNITSYLPQNDLLAAKETRLFITNGGMNGIMEALAHGIPILGIPLYGANYANLRKIEARGLGVVLDKNDVTEKSLLKAIRELLDNPKYKLAAKEISRSFKDRPVSPFETVLYWIEYVGRHHGAANVKPDADAKGNLFTLLNLDVIVVLMSLVAAWSLLVAKVVLAICARCTGRRQAGTVVGATPEKSKKNTSSTSSSTKAVDNTLSDKDQSADNAARKRSSAQTKSTK</sequence>
<keyword evidence="14" id="KW-1185">Reference proteome</keyword>
<dbReference type="Pfam" id="PF00201">
    <property type="entry name" value="UDPGT"/>
    <property type="match status" value="1"/>
</dbReference>
<feature type="transmembrane region" description="Helical" evidence="13">
    <location>
        <begin position="511"/>
        <end position="534"/>
    </location>
</feature>
<dbReference type="GO" id="GO:0015020">
    <property type="term" value="F:glucuronosyltransferase activity"/>
    <property type="evidence" value="ECO:0007669"/>
    <property type="project" value="UniProtKB-EC"/>
</dbReference>
<dbReference type="WBParaSite" id="PSAMB.scaffold1127size35610.g11153.t1">
    <property type="protein sequence ID" value="PSAMB.scaffold1127size35610.g11153.t1"/>
    <property type="gene ID" value="PSAMB.scaffold1127size35610.g11153"/>
</dbReference>
<evidence type="ECO:0000256" key="12">
    <source>
        <dbReference type="SAM" id="MobiDB-lite"/>
    </source>
</evidence>
<comment type="catalytic activity">
    <reaction evidence="11">
        <text>glucuronate acceptor + UDP-alpha-D-glucuronate = acceptor beta-D-glucuronoside + UDP + H(+)</text>
        <dbReference type="Rhea" id="RHEA:21032"/>
        <dbReference type="ChEBI" id="CHEBI:15378"/>
        <dbReference type="ChEBI" id="CHEBI:58052"/>
        <dbReference type="ChEBI" id="CHEBI:58223"/>
        <dbReference type="ChEBI" id="CHEBI:132367"/>
        <dbReference type="ChEBI" id="CHEBI:132368"/>
        <dbReference type="EC" id="2.4.1.17"/>
    </reaction>
</comment>
<keyword evidence="10" id="KW-0325">Glycoprotein</keyword>
<keyword evidence="9 13" id="KW-0472">Membrane</keyword>
<evidence type="ECO:0000256" key="6">
    <source>
        <dbReference type="ARBA" id="ARBA00022692"/>
    </source>
</evidence>
<dbReference type="Proteomes" id="UP000887566">
    <property type="component" value="Unplaced"/>
</dbReference>
<keyword evidence="7" id="KW-0732">Signal</keyword>
<evidence type="ECO:0000313" key="14">
    <source>
        <dbReference type="Proteomes" id="UP000887566"/>
    </source>
</evidence>
<evidence type="ECO:0000256" key="5">
    <source>
        <dbReference type="ARBA" id="ARBA00022679"/>
    </source>
</evidence>
<dbReference type="InterPro" id="IPR050271">
    <property type="entry name" value="UDP-glycosyltransferase"/>
</dbReference>
<feature type="compositionally biased region" description="Low complexity" evidence="12">
    <location>
        <begin position="557"/>
        <end position="566"/>
    </location>
</feature>
<dbReference type="PANTHER" id="PTHR48043">
    <property type="entry name" value="EG:EG0003.4 PROTEIN-RELATED"/>
    <property type="match status" value="1"/>
</dbReference>
<evidence type="ECO:0000256" key="7">
    <source>
        <dbReference type="ARBA" id="ARBA00022729"/>
    </source>
</evidence>
<feature type="region of interest" description="Disordered" evidence="12">
    <location>
        <begin position="544"/>
        <end position="595"/>
    </location>
</feature>
<reference evidence="15" key="1">
    <citation type="submission" date="2022-11" db="UniProtKB">
        <authorList>
            <consortium name="WormBaseParasite"/>
        </authorList>
    </citation>
    <scope>IDENTIFICATION</scope>
</reference>
<dbReference type="AlphaFoldDB" id="A0A914UPS5"/>
<name>A0A914UPS5_9BILA</name>
<accession>A0A914UPS5</accession>
<dbReference type="InterPro" id="IPR002213">
    <property type="entry name" value="UDP_glucos_trans"/>
</dbReference>
<evidence type="ECO:0000256" key="2">
    <source>
        <dbReference type="ARBA" id="ARBA00009995"/>
    </source>
</evidence>
<evidence type="ECO:0000256" key="9">
    <source>
        <dbReference type="ARBA" id="ARBA00023136"/>
    </source>
</evidence>